<dbReference type="HOGENOM" id="CLU_020336_50_4_11"/>
<dbReference type="RefSeq" id="WP_012937135.1">
    <property type="nucleotide sequence ID" value="NC_013739.1"/>
</dbReference>
<dbReference type="SUPFAM" id="SSF53474">
    <property type="entry name" value="alpha/beta-Hydrolases"/>
    <property type="match status" value="1"/>
</dbReference>
<dbReference type="InterPro" id="IPR050266">
    <property type="entry name" value="AB_hydrolase_sf"/>
</dbReference>
<dbReference type="PANTHER" id="PTHR43798">
    <property type="entry name" value="MONOACYLGLYCEROL LIPASE"/>
    <property type="match status" value="1"/>
</dbReference>
<keyword evidence="6" id="KW-1185">Reference proteome</keyword>
<dbReference type="Pfam" id="PF00561">
    <property type="entry name" value="Abhydrolase_1"/>
    <property type="match status" value="1"/>
</dbReference>
<comment type="similarity">
    <text evidence="1">Belongs to the peptidase S33 family.</text>
</comment>
<dbReference type="eggNOG" id="COG2267">
    <property type="taxonomic scope" value="Bacteria"/>
</dbReference>
<organism evidence="5 6">
    <name type="scientific">Conexibacter woesei (strain DSM 14684 / CCUG 47730 / CIP 108061 / JCM 11494 / NBRC 100937 / ID131577)</name>
    <dbReference type="NCBI Taxonomy" id="469383"/>
    <lineage>
        <taxon>Bacteria</taxon>
        <taxon>Bacillati</taxon>
        <taxon>Actinomycetota</taxon>
        <taxon>Thermoleophilia</taxon>
        <taxon>Solirubrobacterales</taxon>
        <taxon>Conexibacteraceae</taxon>
        <taxon>Conexibacter</taxon>
    </lineage>
</organism>
<dbReference type="KEGG" id="cwo:Cwoe_5680"/>
<feature type="domain" description="AB hydrolase-1" evidence="4">
    <location>
        <begin position="70"/>
        <end position="307"/>
    </location>
</feature>
<keyword evidence="3" id="KW-1133">Transmembrane helix</keyword>
<evidence type="ECO:0000256" key="2">
    <source>
        <dbReference type="ARBA" id="ARBA00022801"/>
    </source>
</evidence>
<dbReference type="InterPro" id="IPR029058">
    <property type="entry name" value="AB_hydrolase_fold"/>
</dbReference>
<keyword evidence="3" id="KW-0812">Transmembrane</keyword>
<dbReference type="PRINTS" id="PR00793">
    <property type="entry name" value="PROAMNOPTASE"/>
</dbReference>
<evidence type="ECO:0000313" key="5">
    <source>
        <dbReference type="EMBL" id="ADB54084.1"/>
    </source>
</evidence>
<dbReference type="GO" id="GO:0004177">
    <property type="term" value="F:aminopeptidase activity"/>
    <property type="evidence" value="ECO:0007669"/>
    <property type="project" value="UniProtKB-EC"/>
</dbReference>
<dbReference type="OrthoDB" id="5431692at2"/>
<dbReference type="GO" id="GO:0006508">
    <property type="term" value="P:proteolysis"/>
    <property type="evidence" value="ECO:0007669"/>
    <property type="project" value="InterPro"/>
</dbReference>
<reference evidence="5 6" key="1">
    <citation type="journal article" date="2010" name="Stand. Genomic Sci.">
        <title>Complete genome sequence of Conexibacter woesei type strain (ID131577).</title>
        <authorList>
            <person name="Pukall R."/>
            <person name="Lapidus A."/>
            <person name="Glavina Del Rio T."/>
            <person name="Copeland A."/>
            <person name="Tice H."/>
            <person name="Cheng J.-F."/>
            <person name="Lucas S."/>
            <person name="Chen F."/>
            <person name="Nolan M."/>
            <person name="Bruce D."/>
            <person name="Goodwin L."/>
            <person name="Pitluck S."/>
            <person name="Mavromatis K."/>
            <person name="Ivanova N."/>
            <person name="Ovchinnikova G."/>
            <person name="Pati A."/>
            <person name="Chen A."/>
            <person name="Palaniappan K."/>
            <person name="Land M."/>
            <person name="Hauser L."/>
            <person name="Chang Y.-J."/>
            <person name="Jeffries C.D."/>
            <person name="Chain P."/>
            <person name="Meincke L."/>
            <person name="Sims D."/>
            <person name="Brettin T."/>
            <person name="Detter J.C."/>
            <person name="Rohde M."/>
            <person name="Goeker M."/>
            <person name="Bristow J."/>
            <person name="Eisen J.A."/>
            <person name="Markowitz V."/>
            <person name="Kyrpides N.C."/>
            <person name="Klenk H.-P."/>
            <person name="Hugenholtz P."/>
        </authorList>
    </citation>
    <scope>NUCLEOTIDE SEQUENCE [LARGE SCALE GENOMIC DNA]</scope>
    <source>
        <strain evidence="6">DSM 14684 / CIP 108061 / JCM 11494 / NBRC 100937 / ID131577</strain>
    </source>
</reference>
<sequence precursor="true">MDANEPTRPRRGSRRKRIALGVLLGLAALVVVLNWTWGNLPDEPRRSGSEAQLGDVRVRYVERPGVRPEVLLLHGLPGTAEDFERVTPLLAGHRTIALDRPGFGFSDGGYHPLTEQLTAIEALLDQLAIRRVIVVGHSYGGTLALAFAARHPERVRGLVLVDAAAAGASTTGFERAQARLVQGLSLPVVQPLADVTFAQVMRKASAQMGAEEAFGPDPVDDAYERRLLAVTMQHDDLDAYAAETLVAGDVIEQTDEQLRRIEVPAVVIHGDRDRSVTPEHGRRLAAELPRARFVGVPGGHMVPLVHPDVVAEAVRSCAAGCGTH</sequence>
<feature type="transmembrane region" description="Helical" evidence="3">
    <location>
        <begin position="18"/>
        <end position="37"/>
    </location>
</feature>
<name>D3F1Q3_CONWI</name>
<dbReference type="InterPro" id="IPR002410">
    <property type="entry name" value="Peptidase_S33"/>
</dbReference>
<reference evidence="6" key="2">
    <citation type="submission" date="2010-01" db="EMBL/GenBank/DDBJ databases">
        <title>The complete genome of Conexibacter woesei DSM 14684.</title>
        <authorList>
            <consortium name="US DOE Joint Genome Institute (JGI-PGF)"/>
            <person name="Lucas S."/>
            <person name="Copeland A."/>
            <person name="Lapidus A."/>
            <person name="Glavina del Rio T."/>
            <person name="Dalin E."/>
            <person name="Tice H."/>
            <person name="Bruce D."/>
            <person name="Goodwin L."/>
            <person name="Pitluck S."/>
            <person name="Kyrpides N."/>
            <person name="Mavromatis K."/>
            <person name="Ivanova N."/>
            <person name="Mikhailova N."/>
            <person name="Chertkov O."/>
            <person name="Brettin T."/>
            <person name="Detter J.C."/>
            <person name="Han C."/>
            <person name="Larimer F."/>
            <person name="Land M."/>
            <person name="Hauser L."/>
            <person name="Markowitz V."/>
            <person name="Cheng J.-F."/>
            <person name="Hugenholtz P."/>
            <person name="Woyke T."/>
            <person name="Wu D."/>
            <person name="Pukall R."/>
            <person name="Steenblock K."/>
            <person name="Schneider S."/>
            <person name="Klenk H.-P."/>
            <person name="Eisen J.A."/>
        </authorList>
    </citation>
    <scope>NUCLEOTIDE SEQUENCE [LARGE SCALE GENOMIC DNA]</scope>
    <source>
        <strain evidence="6">DSM 14684 / CIP 108061 / JCM 11494 / NBRC 100937 / ID131577</strain>
    </source>
</reference>
<protein>
    <submittedName>
        <fullName evidence="5">Alpha/beta hydrolase fold protein</fullName>
    </submittedName>
</protein>
<evidence type="ECO:0000259" key="4">
    <source>
        <dbReference type="Pfam" id="PF00561"/>
    </source>
</evidence>
<dbReference type="AlphaFoldDB" id="D3F1Q3"/>
<accession>D3F1Q3</accession>
<dbReference type="PRINTS" id="PR00111">
    <property type="entry name" value="ABHYDROLASE"/>
</dbReference>
<gene>
    <name evidence="5" type="ordered locus">Cwoe_5680</name>
</gene>
<dbReference type="EMBL" id="CP001854">
    <property type="protein sequence ID" value="ADB54084.1"/>
    <property type="molecule type" value="Genomic_DNA"/>
</dbReference>
<evidence type="ECO:0000313" key="6">
    <source>
        <dbReference type="Proteomes" id="UP000008229"/>
    </source>
</evidence>
<dbReference type="Proteomes" id="UP000008229">
    <property type="component" value="Chromosome"/>
</dbReference>
<keyword evidence="2 5" id="KW-0378">Hydrolase</keyword>
<dbReference type="GO" id="GO:0016020">
    <property type="term" value="C:membrane"/>
    <property type="evidence" value="ECO:0007669"/>
    <property type="project" value="TreeGrafter"/>
</dbReference>
<dbReference type="PANTHER" id="PTHR43798:SF33">
    <property type="entry name" value="HYDROLASE, PUTATIVE (AFU_ORTHOLOGUE AFUA_2G14860)-RELATED"/>
    <property type="match status" value="1"/>
</dbReference>
<evidence type="ECO:0000256" key="1">
    <source>
        <dbReference type="ARBA" id="ARBA00010088"/>
    </source>
</evidence>
<dbReference type="InterPro" id="IPR000073">
    <property type="entry name" value="AB_hydrolase_1"/>
</dbReference>
<dbReference type="Gene3D" id="3.40.50.1820">
    <property type="entry name" value="alpha/beta hydrolase"/>
    <property type="match status" value="1"/>
</dbReference>
<proteinExistence type="inferred from homology"/>
<keyword evidence="3" id="KW-0472">Membrane</keyword>
<evidence type="ECO:0000256" key="3">
    <source>
        <dbReference type="SAM" id="Phobius"/>
    </source>
</evidence>
<dbReference type="ESTHER" id="conwi-d3f1q3">
    <property type="family name" value="6_AlphaBeta_hydrolase"/>
</dbReference>
<dbReference type="STRING" id="469383.Cwoe_5680"/>